<keyword evidence="8 11" id="KW-0378">Hydrolase</keyword>
<dbReference type="SFLD" id="SFLDG01136">
    <property type="entry name" value="C1.6:_Phosphoserine_Phosphatas"/>
    <property type="match status" value="1"/>
</dbReference>
<keyword evidence="11" id="KW-0448">Lipopolysaccharide biosynthesis</keyword>
<dbReference type="InterPro" id="IPR023214">
    <property type="entry name" value="HAD_sf"/>
</dbReference>
<evidence type="ECO:0000313" key="13">
    <source>
        <dbReference type="EMBL" id="RFF29117.1"/>
    </source>
</evidence>
<evidence type="ECO:0000256" key="9">
    <source>
        <dbReference type="ARBA" id="ARBA00022842"/>
    </source>
</evidence>
<dbReference type="Proteomes" id="UP000260351">
    <property type="component" value="Unassembled WGS sequence"/>
</dbReference>
<dbReference type="Pfam" id="PF00702">
    <property type="entry name" value="Hydrolase"/>
    <property type="match status" value="1"/>
</dbReference>
<name>A0A3E1K4X0_9GAMM</name>
<evidence type="ECO:0000256" key="11">
    <source>
        <dbReference type="PIRNR" id="PIRNR006118"/>
    </source>
</evidence>
<evidence type="ECO:0000256" key="10">
    <source>
        <dbReference type="ARBA" id="ARBA00031051"/>
    </source>
</evidence>
<dbReference type="InterPro" id="IPR006549">
    <property type="entry name" value="HAD-SF_hydro_IIIA"/>
</dbReference>
<evidence type="ECO:0000256" key="8">
    <source>
        <dbReference type="ARBA" id="ARBA00022801"/>
    </source>
</evidence>
<evidence type="ECO:0000256" key="6">
    <source>
        <dbReference type="ARBA" id="ARBA00020092"/>
    </source>
</evidence>
<dbReference type="FunFam" id="3.40.50.1000:FF:000029">
    <property type="entry name" value="3-deoxy-D-manno-octulosonate 8-phosphate phosphatase KdsC"/>
    <property type="match status" value="1"/>
</dbReference>
<dbReference type="AlphaFoldDB" id="A0A3E1K4X0"/>
<dbReference type="RefSeq" id="WP_116651923.1">
    <property type="nucleotide sequence ID" value="NZ_QUZK01000052.1"/>
</dbReference>
<gene>
    <name evidence="13" type="ORF">DZC52_14780</name>
</gene>
<evidence type="ECO:0000313" key="14">
    <source>
        <dbReference type="Proteomes" id="UP000260351"/>
    </source>
</evidence>
<sequence>MSGVVRLAIFDVDGVMTDGRIAYSDDGREIKTFHTRDGLGLKALQSNGIGVAIITARRSTIVERRAAELGIEHVLQGREDKAAALEVLIARLSISAEQCAYTGDDLVDWPAMRRCGFKCAPADASAWIRLRADFVTHHPGGHGAVREVCERILADQGLLDAWQGRFE</sequence>
<reference evidence="13 14" key="1">
    <citation type="submission" date="2018-08" db="EMBL/GenBank/DDBJ databases">
        <title>Wenzhouxiangella salilacus sp. nov., a novel bacterium isolated from a saline lake in Xinjiang Province, China.</title>
        <authorList>
            <person name="Han S."/>
        </authorList>
    </citation>
    <scope>NUCLEOTIDE SEQUENCE [LARGE SCALE GENOMIC DNA]</scope>
    <source>
        <strain evidence="13 14">XDB06</strain>
    </source>
</reference>
<dbReference type="EC" id="3.1.3.45" evidence="5 11"/>
<dbReference type="GO" id="GO:0046872">
    <property type="term" value="F:metal ion binding"/>
    <property type="evidence" value="ECO:0007669"/>
    <property type="project" value="UniProtKB-UniRule"/>
</dbReference>
<evidence type="ECO:0000256" key="1">
    <source>
        <dbReference type="ARBA" id="ARBA00000898"/>
    </source>
</evidence>
<proteinExistence type="inferred from homology"/>
<comment type="caution">
    <text evidence="13">The sequence shown here is derived from an EMBL/GenBank/DDBJ whole genome shotgun (WGS) entry which is preliminary data.</text>
</comment>
<dbReference type="SFLD" id="SFLDS00003">
    <property type="entry name" value="Haloacid_Dehalogenase"/>
    <property type="match status" value="1"/>
</dbReference>
<evidence type="ECO:0000256" key="5">
    <source>
        <dbReference type="ARBA" id="ARBA00013066"/>
    </source>
</evidence>
<accession>A0A3E1K4X0</accession>
<dbReference type="PIRSF" id="PIRSF006118">
    <property type="entry name" value="KDO8-P_Ptase"/>
    <property type="match status" value="1"/>
</dbReference>
<dbReference type="NCBIfam" id="TIGR01670">
    <property type="entry name" value="KdsC-phosphatas"/>
    <property type="match status" value="1"/>
</dbReference>
<comment type="cofactor">
    <cofactor evidence="2 11 12">
        <name>Mg(2+)</name>
        <dbReference type="ChEBI" id="CHEBI:18420"/>
    </cofactor>
</comment>
<dbReference type="InterPro" id="IPR010023">
    <property type="entry name" value="KdsC_fam"/>
</dbReference>
<dbReference type="PANTHER" id="PTHR21485:SF3">
    <property type="entry name" value="N-ACYLNEURAMINATE CYTIDYLYLTRANSFERASE"/>
    <property type="match status" value="1"/>
</dbReference>
<dbReference type="NCBIfam" id="TIGR01662">
    <property type="entry name" value="HAD-SF-IIIA"/>
    <property type="match status" value="1"/>
</dbReference>
<dbReference type="EMBL" id="QUZK01000052">
    <property type="protein sequence ID" value="RFF29117.1"/>
    <property type="molecule type" value="Genomic_DNA"/>
</dbReference>
<dbReference type="OrthoDB" id="9805604at2"/>
<dbReference type="SUPFAM" id="SSF56784">
    <property type="entry name" value="HAD-like"/>
    <property type="match status" value="1"/>
</dbReference>
<comment type="subunit">
    <text evidence="4 11">Homotetramer.</text>
</comment>
<evidence type="ECO:0000256" key="4">
    <source>
        <dbReference type="ARBA" id="ARBA00011881"/>
    </source>
</evidence>
<dbReference type="GO" id="GO:0009103">
    <property type="term" value="P:lipopolysaccharide biosynthetic process"/>
    <property type="evidence" value="ECO:0007669"/>
    <property type="project" value="UniProtKB-UniRule"/>
</dbReference>
<protein>
    <recommendedName>
        <fullName evidence="6 11">3-deoxy-D-manno-octulosonate 8-phosphate phosphatase KdsC</fullName>
        <ecNumber evidence="5 11">3.1.3.45</ecNumber>
    </recommendedName>
    <alternativeName>
        <fullName evidence="10 11">KDO 8-P phosphatase</fullName>
    </alternativeName>
</protein>
<evidence type="ECO:0000256" key="3">
    <source>
        <dbReference type="ARBA" id="ARBA00005893"/>
    </source>
</evidence>
<feature type="binding site" evidence="12">
    <location>
        <position position="104"/>
    </location>
    <ligand>
        <name>Mg(2+)</name>
        <dbReference type="ChEBI" id="CHEBI:18420"/>
    </ligand>
</feature>
<dbReference type="Gene3D" id="3.40.50.1000">
    <property type="entry name" value="HAD superfamily/HAD-like"/>
    <property type="match status" value="1"/>
</dbReference>
<keyword evidence="7 11" id="KW-0479">Metal-binding</keyword>
<dbReference type="GO" id="GO:0008781">
    <property type="term" value="F:N-acylneuraminate cytidylyltransferase activity"/>
    <property type="evidence" value="ECO:0007669"/>
    <property type="project" value="TreeGrafter"/>
</dbReference>
<feature type="binding site" evidence="12">
    <location>
        <position position="11"/>
    </location>
    <ligand>
        <name>Mg(2+)</name>
        <dbReference type="ChEBI" id="CHEBI:18420"/>
    </ligand>
</feature>
<dbReference type="InterPro" id="IPR050793">
    <property type="entry name" value="CMP-NeuNAc_synthase"/>
</dbReference>
<feature type="binding site" evidence="12">
    <location>
        <position position="13"/>
    </location>
    <ligand>
        <name>substrate</name>
    </ligand>
</feature>
<keyword evidence="14" id="KW-1185">Reference proteome</keyword>
<dbReference type="SFLD" id="SFLDG01138">
    <property type="entry name" value="C1.6.2:_Deoxy-d-mannose-octulo"/>
    <property type="match status" value="1"/>
</dbReference>
<dbReference type="PANTHER" id="PTHR21485">
    <property type="entry name" value="HAD SUPERFAMILY MEMBERS CMAS AND KDSC"/>
    <property type="match status" value="1"/>
</dbReference>
<evidence type="ECO:0000256" key="2">
    <source>
        <dbReference type="ARBA" id="ARBA00001946"/>
    </source>
</evidence>
<organism evidence="13 14">
    <name type="scientific">Wenzhouxiangella sediminis</name>
    <dbReference type="NCBI Taxonomy" id="1792836"/>
    <lineage>
        <taxon>Bacteria</taxon>
        <taxon>Pseudomonadati</taxon>
        <taxon>Pseudomonadota</taxon>
        <taxon>Gammaproteobacteria</taxon>
        <taxon>Chromatiales</taxon>
        <taxon>Wenzhouxiangellaceae</taxon>
        <taxon>Wenzhouxiangella</taxon>
    </lineage>
</organism>
<evidence type="ECO:0000256" key="7">
    <source>
        <dbReference type="ARBA" id="ARBA00022723"/>
    </source>
</evidence>
<comment type="similarity">
    <text evidence="3 11">Belongs to the KdsC family.</text>
</comment>
<dbReference type="CDD" id="cd01630">
    <property type="entry name" value="HAD_KDO-like"/>
    <property type="match status" value="1"/>
</dbReference>
<comment type="catalytic activity">
    <reaction evidence="1 11">
        <text>3-deoxy-alpha-D-manno-2-octulosonate-8-phosphate + H2O = 3-deoxy-alpha-D-manno-oct-2-ulosonate + phosphate</text>
        <dbReference type="Rhea" id="RHEA:11500"/>
        <dbReference type="ChEBI" id="CHEBI:15377"/>
        <dbReference type="ChEBI" id="CHEBI:43474"/>
        <dbReference type="ChEBI" id="CHEBI:85985"/>
        <dbReference type="ChEBI" id="CHEBI:85986"/>
        <dbReference type="EC" id="3.1.3.45"/>
    </reaction>
</comment>
<dbReference type="GO" id="GO:0019143">
    <property type="term" value="F:3-deoxy-manno-octulosonate-8-phosphatase activity"/>
    <property type="evidence" value="ECO:0007669"/>
    <property type="project" value="UniProtKB-UniRule"/>
</dbReference>
<comment type="function">
    <text evidence="11">Catalyzes the hydrolysis of 3-deoxy-D-manno-octulosonate 8-phosphate (KDO 8-P) to 3-deoxy-D-manno-octulosonate (KDO) and inorganic phosphate.</text>
</comment>
<dbReference type="InterPro" id="IPR036412">
    <property type="entry name" value="HAD-like_sf"/>
</dbReference>
<evidence type="ECO:0000256" key="12">
    <source>
        <dbReference type="PIRSR" id="PIRSR006118-2"/>
    </source>
</evidence>
<keyword evidence="9 11" id="KW-0460">Magnesium</keyword>